<dbReference type="InterPro" id="IPR004046">
    <property type="entry name" value="GST_C"/>
</dbReference>
<dbReference type="PROSITE" id="PS50404">
    <property type="entry name" value="GST_NTER"/>
    <property type="match status" value="1"/>
</dbReference>
<dbReference type="EMBL" id="RCZC01000006">
    <property type="protein sequence ID" value="TPG49659.1"/>
    <property type="molecule type" value="Genomic_DNA"/>
</dbReference>
<dbReference type="SUPFAM" id="SSF47616">
    <property type="entry name" value="GST C-terminal domain-like"/>
    <property type="match status" value="1"/>
</dbReference>
<proteinExistence type="inferred from homology"/>
<dbReference type="RefSeq" id="WP_140851551.1">
    <property type="nucleotide sequence ID" value="NZ_RCZC01000006.1"/>
</dbReference>
<dbReference type="SFLD" id="SFLDS00019">
    <property type="entry name" value="Glutathione_Transferase_(cytos"/>
    <property type="match status" value="1"/>
</dbReference>
<dbReference type="CDD" id="cd03048">
    <property type="entry name" value="GST_N_Ure2p_like"/>
    <property type="match status" value="1"/>
</dbReference>
<dbReference type="CDD" id="cd10291">
    <property type="entry name" value="GST_C_YfcG_like"/>
    <property type="match status" value="1"/>
</dbReference>
<dbReference type="SUPFAM" id="SSF52833">
    <property type="entry name" value="Thioredoxin-like"/>
    <property type="match status" value="1"/>
</dbReference>
<feature type="domain" description="GST C-terminal" evidence="3">
    <location>
        <begin position="90"/>
        <end position="214"/>
    </location>
</feature>
<keyword evidence="5" id="KW-1185">Reference proteome</keyword>
<dbReference type="PANTHER" id="PTHR44051:SF19">
    <property type="entry name" value="DISULFIDE-BOND OXIDOREDUCTASE YFCG"/>
    <property type="match status" value="1"/>
</dbReference>
<dbReference type="Gene3D" id="1.20.1050.10">
    <property type="match status" value="1"/>
</dbReference>
<dbReference type="FunFam" id="3.40.30.10:FF:000046">
    <property type="entry name" value="GSH-dependent disulfide bond oxidoreductase"/>
    <property type="match status" value="1"/>
</dbReference>
<dbReference type="AlphaFoldDB" id="A0A502FJV2"/>
<dbReference type="Proteomes" id="UP000319931">
    <property type="component" value="Unassembled WGS sequence"/>
</dbReference>
<dbReference type="SFLD" id="SFLDG00358">
    <property type="entry name" value="Main_(cytGST)"/>
    <property type="match status" value="1"/>
</dbReference>
<dbReference type="Pfam" id="PF00043">
    <property type="entry name" value="GST_C"/>
    <property type="match status" value="1"/>
</dbReference>
<dbReference type="InterPro" id="IPR004045">
    <property type="entry name" value="Glutathione_S-Trfase_N"/>
</dbReference>
<sequence length="231" mass="25945">MIDLHYWPTPNGHKVTLFLEEAGIDYRIVPVNIGAGEQFQPDFLKIAPNNRMPAIVDHDPVGGGEPIAIFESGAILLYLADKYGSFIGIDLRGRTETVQWLMWQIGGLGPMLGQNHHFSGYAPEKIPYAINRYVNETNRLYGVLDRRLEGRDFITGEYSIADMACYPWIVPYERQGQRLEDTPNLKRWFDAIAARPATVTAYAKGAEISENKPMTEEAKKVLFGQTAKVLG</sequence>
<dbReference type="PROSITE" id="PS50405">
    <property type="entry name" value="GST_CTER"/>
    <property type="match status" value="1"/>
</dbReference>
<feature type="domain" description="GST N-terminal" evidence="2">
    <location>
        <begin position="1"/>
        <end position="87"/>
    </location>
</feature>
<dbReference type="InterPro" id="IPR036249">
    <property type="entry name" value="Thioredoxin-like_sf"/>
</dbReference>
<organism evidence="4 5">
    <name type="scientific">Sphingomonas glacialis</name>
    <dbReference type="NCBI Taxonomy" id="658225"/>
    <lineage>
        <taxon>Bacteria</taxon>
        <taxon>Pseudomonadati</taxon>
        <taxon>Pseudomonadota</taxon>
        <taxon>Alphaproteobacteria</taxon>
        <taxon>Sphingomonadales</taxon>
        <taxon>Sphingomonadaceae</taxon>
        <taxon>Sphingomonas</taxon>
    </lineage>
</organism>
<comment type="caution">
    <text evidence="4">The sequence shown here is derived from an EMBL/GenBank/DDBJ whole genome shotgun (WGS) entry which is preliminary data.</text>
</comment>
<dbReference type="OrthoDB" id="9803562at2"/>
<evidence type="ECO:0000256" key="1">
    <source>
        <dbReference type="RuleBase" id="RU003494"/>
    </source>
</evidence>
<dbReference type="InterPro" id="IPR010987">
    <property type="entry name" value="Glutathione-S-Trfase_C-like"/>
</dbReference>
<evidence type="ECO:0000259" key="2">
    <source>
        <dbReference type="PROSITE" id="PS50404"/>
    </source>
</evidence>
<comment type="similarity">
    <text evidence="1">Belongs to the GST superfamily.</text>
</comment>
<reference evidence="4 5" key="1">
    <citation type="journal article" date="2019" name="Environ. Microbiol.">
        <title>Species interactions and distinct microbial communities in high Arctic permafrost affected cryosols are associated with the CH4 and CO2 gas fluxes.</title>
        <authorList>
            <person name="Altshuler I."/>
            <person name="Hamel J."/>
            <person name="Turney S."/>
            <person name="Magnuson E."/>
            <person name="Levesque R."/>
            <person name="Greer C."/>
            <person name="Whyte L.G."/>
        </authorList>
    </citation>
    <scope>NUCLEOTIDE SEQUENCE [LARGE SCALE GENOMIC DNA]</scope>
    <source>
        <strain evidence="4 5">E6.1</strain>
    </source>
</reference>
<evidence type="ECO:0000313" key="4">
    <source>
        <dbReference type="EMBL" id="TPG49659.1"/>
    </source>
</evidence>
<accession>A0A502FJV2</accession>
<dbReference type="Pfam" id="PF02798">
    <property type="entry name" value="GST_N"/>
    <property type="match status" value="1"/>
</dbReference>
<dbReference type="SFLD" id="SFLDG01151">
    <property type="entry name" value="Main.2:_Nu-like"/>
    <property type="match status" value="1"/>
</dbReference>
<evidence type="ECO:0000313" key="5">
    <source>
        <dbReference type="Proteomes" id="UP000319931"/>
    </source>
</evidence>
<gene>
    <name evidence="4" type="ORF">EAH76_17340</name>
</gene>
<dbReference type="PANTHER" id="PTHR44051">
    <property type="entry name" value="GLUTATHIONE S-TRANSFERASE-RELATED"/>
    <property type="match status" value="1"/>
</dbReference>
<dbReference type="Gene3D" id="3.40.30.10">
    <property type="entry name" value="Glutaredoxin"/>
    <property type="match status" value="1"/>
</dbReference>
<dbReference type="InterPro" id="IPR036282">
    <property type="entry name" value="Glutathione-S-Trfase_C_sf"/>
</dbReference>
<name>A0A502FJV2_9SPHN</name>
<evidence type="ECO:0000259" key="3">
    <source>
        <dbReference type="PROSITE" id="PS50405"/>
    </source>
</evidence>
<dbReference type="InterPro" id="IPR040079">
    <property type="entry name" value="Glutathione_S-Trfase"/>
</dbReference>
<protein>
    <submittedName>
        <fullName evidence="4">Thiol:disulfide oxidoreductase</fullName>
    </submittedName>
</protein>